<accession>A0A087LYT2</accession>
<protein>
    <submittedName>
        <fullName evidence="6">ABC transporter ATP-binding protein</fullName>
    </submittedName>
</protein>
<evidence type="ECO:0000259" key="5">
    <source>
        <dbReference type="PROSITE" id="PS50893"/>
    </source>
</evidence>
<keyword evidence="2" id="KW-0813">Transport</keyword>
<keyword evidence="7" id="KW-1185">Reference proteome</keyword>
<dbReference type="SUPFAM" id="SSF52540">
    <property type="entry name" value="P-loop containing nucleoside triphosphate hydrolases"/>
    <property type="match status" value="1"/>
</dbReference>
<comment type="caution">
    <text evidence="6">The sequence shown here is derived from an EMBL/GenBank/DDBJ whole genome shotgun (WGS) entry which is preliminary data.</text>
</comment>
<gene>
    <name evidence="6" type="ORF">JP75_19550</name>
</gene>
<dbReference type="PANTHER" id="PTHR43335:SF4">
    <property type="entry name" value="ABC TRANSPORTER, ATP-BINDING PROTEIN"/>
    <property type="match status" value="1"/>
</dbReference>
<keyword evidence="3" id="KW-0547">Nucleotide-binding</keyword>
<dbReference type="GO" id="GO:0005524">
    <property type="term" value="F:ATP binding"/>
    <property type="evidence" value="ECO:0007669"/>
    <property type="project" value="UniProtKB-KW"/>
</dbReference>
<evidence type="ECO:0000256" key="2">
    <source>
        <dbReference type="ARBA" id="ARBA00022448"/>
    </source>
</evidence>
<dbReference type="InterPro" id="IPR003593">
    <property type="entry name" value="AAA+_ATPase"/>
</dbReference>
<reference evidence="6 7" key="1">
    <citation type="submission" date="2014-08" db="EMBL/GenBank/DDBJ databases">
        <authorList>
            <person name="Hassan Y.I."/>
            <person name="Lepp D."/>
            <person name="Zhou T."/>
        </authorList>
    </citation>
    <scope>NUCLEOTIDE SEQUENCE [LARGE SCALE GENOMIC DNA]</scope>
    <source>
        <strain evidence="6 7">IFO13584</strain>
    </source>
</reference>
<evidence type="ECO:0000313" key="7">
    <source>
        <dbReference type="Proteomes" id="UP000028981"/>
    </source>
</evidence>
<dbReference type="GO" id="GO:0016887">
    <property type="term" value="F:ATP hydrolysis activity"/>
    <property type="evidence" value="ECO:0007669"/>
    <property type="project" value="InterPro"/>
</dbReference>
<dbReference type="Gene3D" id="3.40.50.300">
    <property type="entry name" value="P-loop containing nucleotide triphosphate hydrolases"/>
    <property type="match status" value="1"/>
</dbReference>
<proteinExistence type="inferred from homology"/>
<name>A0A087LYT2_9HYPH</name>
<dbReference type="Proteomes" id="UP000028981">
    <property type="component" value="Unassembled WGS sequence"/>
</dbReference>
<dbReference type="STRING" id="46914.JP75_19550"/>
<dbReference type="OrthoDB" id="9778547at2"/>
<dbReference type="AlphaFoldDB" id="A0A087LYT2"/>
<evidence type="ECO:0000256" key="4">
    <source>
        <dbReference type="ARBA" id="ARBA00022840"/>
    </source>
</evidence>
<dbReference type="InterPro" id="IPR027417">
    <property type="entry name" value="P-loop_NTPase"/>
</dbReference>
<dbReference type="InterPro" id="IPR003439">
    <property type="entry name" value="ABC_transporter-like_ATP-bd"/>
</dbReference>
<dbReference type="CDD" id="cd03230">
    <property type="entry name" value="ABC_DR_subfamily_A"/>
    <property type="match status" value="1"/>
</dbReference>
<keyword evidence="4 6" id="KW-0067">ATP-binding</keyword>
<feature type="domain" description="ABC transporter" evidence="5">
    <location>
        <begin position="6"/>
        <end position="235"/>
    </location>
</feature>
<comment type="similarity">
    <text evidence="1">Belongs to the ABC transporter superfamily.</text>
</comment>
<dbReference type="Pfam" id="PF00005">
    <property type="entry name" value="ABC_tran"/>
    <property type="match status" value="1"/>
</dbReference>
<dbReference type="PROSITE" id="PS50893">
    <property type="entry name" value="ABC_TRANSPORTER_2"/>
    <property type="match status" value="1"/>
</dbReference>
<evidence type="ECO:0000256" key="1">
    <source>
        <dbReference type="ARBA" id="ARBA00005417"/>
    </source>
</evidence>
<evidence type="ECO:0000256" key="3">
    <source>
        <dbReference type="ARBA" id="ARBA00022741"/>
    </source>
</evidence>
<sequence length="248" mass="27559">MNTYVVETRQLTKRYGDHAAVKNLSLSVERGEVFGFLGHNGAGKTTTIHMLTTLLKPTSGTALVCGKSVTDQSLEARRHIGYVPENVRLYDTMTARANLLFFARLSGVENPDRRIDETLDFLECRDLAPRLVGSFSKGLRQRIGLAQAILHRPDVLFLDEPTSGLDPMGIKTLRDLIVRLNREFGTTIFMNTHLISEISRTCTSIGVLNQGELVFRDTIEKVTERYGSESSLEELYLSVTPVQAKGAA</sequence>
<dbReference type="RefSeq" id="WP_035085963.1">
    <property type="nucleotide sequence ID" value="NZ_JQGC01000020.1"/>
</dbReference>
<evidence type="ECO:0000313" key="6">
    <source>
        <dbReference type="EMBL" id="KFL29785.1"/>
    </source>
</evidence>
<organism evidence="6 7">
    <name type="scientific">Devosia riboflavina</name>
    <dbReference type="NCBI Taxonomy" id="46914"/>
    <lineage>
        <taxon>Bacteria</taxon>
        <taxon>Pseudomonadati</taxon>
        <taxon>Pseudomonadota</taxon>
        <taxon>Alphaproteobacteria</taxon>
        <taxon>Hyphomicrobiales</taxon>
        <taxon>Devosiaceae</taxon>
        <taxon>Devosia</taxon>
    </lineage>
</organism>
<dbReference type="SMART" id="SM00382">
    <property type="entry name" value="AAA"/>
    <property type="match status" value="1"/>
</dbReference>
<dbReference type="PANTHER" id="PTHR43335">
    <property type="entry name" value="ABC TRANSPORTER, ATP-BINDING PROTEIN"/>
    <property type="match status" value="1"/>
</dbReference>
<dbReference type="EMBL" id="JQGC01000020">
    <property type="protein sequence ID" value="KFL29785.1"/>
    <property type="molecule type" value="Genomic_DNA"/>
</dbReference>